<proteinExistence type="predicted"/>
<evidence type="ECO:0000313" key="1">
    <source>
        <dbReference type="EMBL" id="KAI3818510.1"/>
    </source>
</evidence>
<comment type="caution">
    <text evidence="1">The sequence shown here is derived from an EMBL/GenBank/DDBJ whole genome shotgun (WGS) entry which is preliminary data.</text>
</comment>
<reference evidence="2" key="1">
    <citation type="journal article" date="2022" name="Mol. Ecol. Resour.">
        <title>The genomes of chicory, endive, great burdock and yacon provide insights into Asteraceae palaeo-polyploidization history and plant inulin production.</title>
        <authorList>
            <person name="Fan W."/>
            <person name="Wang S."/>
            <person name="Wang H."/>
            <person name="Wang A."/>
            <person name="Jiang F."/>
            <person name="Liu H."/>
            <person name="Zhao H."/>
            <person name="Xu D."/>
            <person name="Zhang Y."/>
        </authorList>
    </citation>
    <scope>NUCLEOTIDE SEQUENCE [LARGE SCALE GENOMIC DNA]</scope>
    <source>
        <strain evidence="2">cv. Yunnan</strain>
    </source>
</reference>
<accession>A0ACB9JG26</accession>
<name>A0ACB9JG26_9ASTR</name>
<dbReference type="Proteomes" id="UP001056120">
    <property type="component" value="Linkage Group LG04"/>
</dbReference>
<keyword evidence="2" id="KW-1185">Reference proteome</keyword>
<reference evidence="1 2" key="2">
    <citation type="journal article" date="2022" name="Mol. Ecol. Resour.">
        <title>The genomes of chicory, endive, great burdock and yacon provide insights into Asteraceae paleo-polyploidization history and plant inulin production.</title>
        <authorList>
            <person name="Fan W."/>
            <person name="Wang S."/>
            <person name="Wang H."/>
            <person name="Wang A."/>
            <person name="Jiang F."/>
            <person name="Liu H."/>
            <person name="Zhao H."/>
            <person name="Xu D."/>
            <person name="Zhang Y."/>
        </authorList>
    </citation>
    <scope>NUCLEOTIDE SEQUENCE [LARGE SCALE GENOMIC DNA]</scope>
    <source>
        <strain evidence="2">cv. Yunnan</strain>
        <tissue evidence="1">Leaves</tissue>
    </source>
</reference>
<organism evidence="1 2">
    <name type="scientific">Smallanthus sonchifolius</name>
    <dbReference type="NCBI Taxonomy" id="185202"/>
    <lineage>
        <taxon>Eukaryota</taxon>
        <taxon>Viridiplantae</taxon>
        <taxon>Streptophyta</taxon>
        <taxon>Embryophyta</taxon>
        <taxon>Tracheophyta</taxon>
        <taxon>Spermatophyta</taxon>
        <taxon>Magnoliopsida</taxon>
        <taxon>eudicotyledons</taxon>
        <taxon>Gunneridae</taxon>
        <taxon>Pentapetalae</taxon>
        <taxon>asterids</taxon>
        <taxon>campanulids</taxon>
        <taxon>Asterales</taxon>
        <taxon>Asteraceae</taxon>
        <taxon>Asteroideae</taxon>
        <taxon>Heliantheae alliance</taxon>
        <taxon>Millerieae</taxon>
        <taxon>Smallanthus</taxon>
    </lineage>
</organism>
<evidence type="ECO:0000313" key="2">
    <source>
        <dbReference type="Proteomes" id="UP001056120"/>
    </source>
</evidence>
<sequence length="441" mass="51342">MLNFFFLEETSKRGSELTKLVIYKESFALKIKIVEIFGCSLGQGLKTSTFYGEILFAYFIAVIGLVLFALLIGNMQNETHIGFILCGMLLENPAWAELGPIGSSERRVDFGLMWSRGDRANIGIRAMLESHARERFKKSHGRKRVAATRNIQKARAFRCRPKVVHNSHRVDINQKGKKPMVANQFVSITVKIWVITHIIPLKSKVKENLKILEVMGMKMKIQINNMKKLSLWMKRSAYRLSNHNGEETLEENRERLWNYVEKDNNEASTTMGDSFFPINVFSVQSCINVMDMLKIHELFMKYQEALKSETIKRKVQEEDELMVQVEEVDSNVIKARKKYLQSFSNLTLRMEEMKEKRREAEDLMSYMSLPEVLRQRVRRHTQYKWKITRGVELDSFVRDLPHDLRRDIKRHLCSTLLMRVLLAAVEDLGSPLHTDCMADTL</sequence>
<protein>
    <submittedName>
        <fullName evidence="1">Uncharacterized protein</fullName>
    </submittedName>
</protein>
<dbReference type="EMBL" id="CM042021">
    <property type="protein sequence ID" value="KAI3818510.1"/>
    <property type="molecule type" value="Genomic_DNA"/>
</dbReference>
<gene>
    <name evidence="1" type="ORF">L1987_12319</name>
</gene>